<keyword evidence="1" id="KW-0812">Transmembrane</keyword>
<name>A0A226HL84_9FLAO</name>
<evidence type="ECO:0000313" key="2">
    <source>
        <dbReference type="EMBL" id="OXA94902.1"/>
    </source>
</evidence>
<proteinExistence type="predicted"/>
<gene>
    <name evidence="2" type="ORF">B0A66_04050</name>
</gene>
<evidence type="ECO:0000256" key="1">
    <source>
        <dbReference type="SAM" id="Phobius"/>
    </source>
</evidence>
<dbReference type="AlphaFoldDB" id="A0A226HL84"/>
<sequence length="135" mass="15834">MNKFFVFGFLILFINFFFFRGLFSSLDSYTPNNTSGNPFAVFLAIAVTILFLVIVCMLLLIEKVMEVNLKNTLLCILLFHCLFHFVLDSFFEYDLFHDTKSFSLSAIIIILIYFIVELFLTFYLVSKMYKSSEEM</sequence>
<keyword evidence="1" id="KW-1133">Transmembrane helix</keyword>
<organism evidence="2 3">
    <name type="scientific">Flavobacterium hercynium</name>
    <dbReference type="NCBI Taxonomy" id="387094"/>
    <lineage>
        <taxon>Bacteria</taxon>
        <taxon>Pseudomonadati</taxon>
        <taxon>Bacteroidota</taxon>
        <taxon>Flavobacteriia</taxon>
        <taxon>Flavobacteriales</taxon>
        <taxon>Flavobacteriaceae</taxon>
        <taxon>Flavobacterium</taxon>
    </lineage>
</organism>
<accession>A0A226HL84</accession>
<feature type="transmembrane region" description="Helical" evidence="1">
    <location>
        <begin position="103"/>
        <end position="125"/>
    </location>
</feature>
<evidence type="ECO:0000313" key="3">
    <source>
        <dbReference type="Proteomes" id="UP000198345"/>
    </source>
</evidence>
<dbReference type="Proteomes" id="UP000198345">
    <property type="component" value="Unassembled WGS sequence"/>
</dbReference>
<feature type="transmembrane region" description="Helical" evidence="1">
    <location>
        <begin position="73"/>
        <end position="91"/>
    </location>
</feature>
<feature type="transmembrane region" description="Helical" evidence="1">
    <location>
        <begin position="40"/>
        <end position="61"/>
    </location>
</feature>
<protein>
    <submittedName>
        <fullName evidence="2">Uncharacterized protein</fullName>
    </submittedName>
</protein>
<reference evidence="2 3" key="1">
    <citation type="submission" date="2016-11" db="EMBL/GenBank/DDBJ databases">
        <title>Whole genomes of Flavobacteriaceae.</title>
        <authorList>
            <person name="Stine C."/>
            <person name="Li C."/>
            <person name="Tadesse D."/>
        </authorList>
    </citation>
    <scope>NUCLEOTIDE SEQUENCE [LARGE SCALE GENOMIC DNA]</scope>
    <source>
        <strain evidence="2 3">DSM 18292</strain>
    </source>
</reference>
<comment type="caution">
    <text evidence="2">The sequence shown here is derived from an EMBL/GenBank/DDBJ whole genome shotgun (WGS) entry which is preliminary data.</text>
</comment>
<keyword evidence="1" id="KW-0472">Membrane</keyword>
<keyword evidence="3" id="KW-1185">Reference proteome</keyword>
<dbReference type="EMBL" id="MUGW01000008">
    <property type="protein sequence ID" value="OXA94902.1"/>
    <property type="molecule type" value="Genomic_DNA"/>
</dbReference>